<gene>
    <name evidence="10" type="ORF">O6P43_018428</name>
</gene>
<dbReference type="InterPro" id="IPR012677">
    <property type="entry name" value="Nucleotide-bd_a/b_plait_sf"/>
</dbReference>
<evidence type="ECO:0000256" key="7">
    <source>
        <dbReference type="PROSITE-ProRule" id="PRU00176"/>
    </source>
</evidence>
<evidence type="ECO:0000256" key="6">
    <source>
        <dbReference type="ARBA" id="ARBA00065143"/>
    </source>
</evidence>
<dbReference type="FunFam" id="3.30.70.330:FF:000191">
    <property type="entry name" value="Oligouridylate-binding protein 1C"/>
    <property type="match status" value="1"/>
</dbReference>
<name>A0AAD7PPQ0_QUISA</name>
<comment type="subcellular location">
    <subcellularLocation>
        <location evidence="1">Nucleus</location>
    </subcellularLocation>
</comment>
<dbReference type="PROSITE" id="PS50102">
    <property type="entry name" value="RRM"/>
    <property type="match status" value="3"/>
</dbReference>
<dbReference type="InterPro" id="IPR000504">
    <property type="entry name" value="RRM_dom"/>
</dbReference>
<protein>
    <submittedName>
        <fullName evidence="10">Oligouridylate-binding protein like</fullName>
    </submittedName>
</protein>
<evidence type="ECO:0000313" key="11">
    <source>
        <dbReference type="Proteomes" id="UP001163823"/>
    </source>
</evidence>
<evidence type="ECO:0000256" key="8">
    <source>
        <dbReference type="SAM" id="MobiDB-lite"/>
    </source>
</evidence>
<evidence type="ECO:0000313" key="10">
    <source>
        <dbReference type="EMBL" id="KAJ7963313.1"/>
    </source>
</evidence>
<evidence type="ECO:0000256" key="1">
    <source>
        <dbReference type="ARBA" id="ARBA00004123"/>
    </source>
</evidence>
<evidence type="ECO:0000256" key="2">
    <source>
        <dbReference type="ARBA" id="ARBA00022664"/>
    </source>
</evidence>
<evidence type="ECO:0000256" key="3">
    <source>
        <dbReference type="ARBA" id="ARBA00022737"/>
    </source>
</evidence>
<dbReference type="GO" id="GO:0005634">
    <property type="term" value="C:nucleus"/>
    <property type="evidence" value="ECO:0007669"/>
    <property type="project" value="UniProtKB-SubCell"/>
</dbReference>
<evidence type="ECO:0000256" key="4">
    <source>
        <dbReference type="ARBA" id="ARBA00022884"/>
    </source>
</evidence>
<dbReference type="Proteomes" id="UP001163823">
    <property type="component" value="Chromosome 7"/>
</dbReference>
<comment type="subunit">
    <text evidence="6">Interacts with UBA1A and UBA2A.</text>
</comment>
<feature type="domain" description="RRM" evidence="9">
    <location>
        <begin position="53"/>
        <end position="127"/>
    </location>
</feature>
<feature type="domain" description="RRM" evidence="9">
    <location>
        <begin position="259"/>
        <end position="334"/>
    </location>
</feature>
<feature type="compositionally biased region" description="Polar residues" evidence="8">
    <location>
        <begin position="248"/>
        <end position="258"/>
    </location>
</feature>
<dbReference type="GO" id="GO:0005829">
    <property type="term" value="C:cytosol"/>
    <property type="evidence" value="ECO:0007669"/>
    <property type="project" value="TreeGrafter"/>
</dbReference>
<organism evidence="10 11">
    <name type="scientific">Quillaja saponaria</name>
    <name type="common">Soap bark tree</name>
    <dbReference type="NCBI Taxonomy" id="32244"/>
    <lineage>
        <taxon>Eukaryota</taxon>
        <taxon>Viridiplantae</taxon>
        <taxon>Streptophyta</taxon>
        <taxon>Embryophyta</taxon>
        <taxon>Tracheophyta</taxon>
        <taxon>Spermatophyta</taxon>
        <taxon>Magnoliopsida</taxon>
        <taxon>eudicotyledons</taxon>
        <taxon>Gunneridae</taxon>
        <taxon>Pentapetalae</taxon>
        <taxon>rosids</taxon>
        <taxon>fabids</taxon>
        <taxon>Fabales</taxon>
        <taxon>Quillajaceae</taxon>
        <taxon>Quillaja</taxon>
    </lineage>
</organism>
<dbReference type="Pfam" id="PF00076">
    <property type="entry name" value="RRM_1"/>
    <property type="match status" value="3"/>
</dbReference>
<keyword evidence="4 7" id="KW-0694">RNA-binding</keyword>
<evidence type="ECO:0000256" key="5">
    <source>
        <dbReference type="ARBA" id="ARBA00023242"/>
    </source>
</evidence>
<dbReference type="SMART" id="SM00360">
    <property type="entry name" value="RRM"/>
    <property type="match status" value="3"/>
</dbReference>
<dbReference type="PANTHER" id="PTHR47640:SF72">
    <property type="entry name" value="OLIGOURIDYLATE-BINDING PROTEIN 1B"/>
    <property type="match status" value="1"/>
</dbReference>
<dbReference type="SUPFAM" id="SSF54928">
    <property type="entry name" value="RNA-binding domain, RBD"/>
    <property type="match status" value="3"/>
</dbReference>
<keyword evidence="11" id="KW-1185">Reference proteome</keyword>
<dbReference type="FunFam" id="3.30.70.330:FF:000256">
    <property type="entry name" value="oligouridylate-binding protein 1-like isoform X2"/>
    <property type="match status" value="1"/>
</dbReference>
<dbReference type="InterPro" id="IPR050825">
    <property type="entry name" value="RBM42_RBP45_47-like"/>
</dbReference>
<dbReference type="FunFam" id="3.30.70.330:FF:000275">
    <property type="entry name" value="oligouridylate-binding protein 1B-like isoform X2"/>
    <property type="match status" value="1"/>
</dbReference>
<sequence length="417" mass="45445">MQHQRLKQQQQAFMQQALLQQQSLYHPGLLAPPQIEPIPSGNLPPGFDPSTCRSVYVGNIHPQVTEPLLQEVFATAGPIEGCKLIRKEKSSYGFIHYLDRRCAALAIVSLNGRHLFGQPIKVNWAYASGQREDTSGQYNIFVGDLSPEVTDATLFACFSVYPSCSDARVMWDQKTGRSRGFGFVSFKNQQDAQSAINDLTGKWLGSRQIRCNWATKGAGANEDKQSSDAKSVVELTNGSSEDGKEATNSDAPENNPQYTTVYVGNLAPEVTQLDLHRHFHALGAGVIEEVRVQRDKGFGFVRYSTHSEAALAIQMGNTQSLLSGKQIKCSWGSKPTPPGTASNPLPPPAAATFPGLSATDLLAYERQLAISKMGGVHALMHPQGHHPLKQTAIGASQAIYDGGFQNVANAQQLMYYQ</sequence>
<dbReference type="KEGG" id="qsa:O6P43_018428"/>
<dbReference type="GO" id="GO:0006397">
    <property type="term" value="P:mRNA processing"/>
    <property type="evidence" value="ECO:0007669"/>
    <property type="project" value="UniProtKB-KW"/>
</dbReference>
<keyword evidence="2" id="KW-0507">mRNA processing</keyword>
<dbReference type="PANTHER" id="PTHR47640">
    <property type="entry name" value="TRNA SELENOCYSTEINE 1-ASSOCIATED PROTEIN 1-RELATED-RELATED"/>
    <property type="match status" value="1"/>
</dbReference>
<dbReference type="EMBL" id="JARAOO010000007">
    <property type="protein sequence ID" value="KAJ7963313.1"/>
    <property type="molecule type" value="Genomic_DNA"/>
</dbReference>
<reference evidence="10" key="1">
    <citation type="journal article" date="2023" name="Science">
        <title>Elucidation of the pathway for biosynthesis of saponin adjuvants from the soapbark tree.</title>
        <authorList>
            <person name="Reed J."/>
            <person name="Orme A."/>
            <person name="El-Demerdash A."/>
            <person name="Owen C."/>
            <person name="Martin L.B.B."/>
            <person name="Misra R.C."/>
            <person name="Kikuchi S."/>
            <person name="Rejzek M."/>
            <person name="Martin A.C."/>
            <person name="Harkess A."/>
            <person name="Leebens-Mack J."/>
            <person name="Louveau T."/>
            <person name="Stephenson M.J."/>
            <person name="Osbourn A."/>
        </authorList>
    </citation>
    <scope>NUCLEOTIDE SEQUENCE</scope>
    <source>
        <strain evidence="10">S10</strain>
    </source>
</reference>
<keyword evidence="3" id="KW-0677">Repeat</keyword>
<dbReference type="InterPro" id="IPR035979">
    <property type="entry name" value="RBD_domain_sf"/>
</dbReference>
<dbReference type="Gene3D" id="3.30.70.330">
    <property type="match status" value="3"/>
</dbReference>
<dbReference type="AlphaFoldDB" id="A0AAD7PPQ0"/>
<dbReference type="CDD" id="cd12614">
    <property type="entry name" value="RRM1_PUB1"/>
    <property type="match status" value="1"/>
</dbReference>
<feature type="region of interest" description="Disordered" evidence="8">
    <location>
        <begin position="217"/>
        <end position="258"/>
    </location>
</feature>
<evidence type="ECO:0000259" key="9">
    <source>
        <dbReference type="PROSITE" id="PS50102"/>
    </source>
</evidence>
<dbReference type="CDD" id="cd12619">
    <property type="entry name" value="RRM2_PUB1"/>
    <property type="match status" value="1"/>
</dbReference>
<keyword evidence="5" id="KW-0539">Nucleus</keyword>
<proteinExistence type="predicted"/>
<feature type="domain" description="RRM" evidence="9">
    <location>
        <begin position="138"/>
        <end position="216"/>
    </location>
</feature>
<comment type="caution">
    <text evidence="10">The sequence shown here is derived from an EMBL/GenBank/DDBJ whole genome shotgun (WGS) entry which is preliminary data.</text>
</comment>
<dbReference type="GO" id="GO:0003729">
    <property type="term" value="F:mRNA binding"/>
    <property type="evidence" value="ECO:0007669"/>
    <property type="project" value="InterPro"/>
</dbReference>
<accession>A0AAD7PPQ0</accession>